<proteinExistence type="predicted"/>
<dbReference type="EMBL" id="MGGI01000009">
    <property type="protein sequence ID" value="OGM27020.1"/>
    <property type="molecule type" value="Genomic_DNA"/>
</dbReference>
<evidence type="ECO:0000313" key="2">
    <source>
        <dbReference type="Proteomes" id="UP000178851"/>
    </source>
</evidence>
<dbReference type="AlphaFoldDB" id="A0A1F7YIL1"/>
<accession>A0A1F7YIL1</accession>
<dbReference type="InterPro" id="IPR006311">
    <property type="entry name" value="TAT_signal"/>
</dbReference>
<comment type="caution">
    <text evidence="1">The sequence shown here is derived from an EMBL/GenBank/DDBJ whole genome shotgun (WGS) entry which is preliminary data.</text>
</comment>
<evidence type="ECO:0008006" key="3">
    <source>
        <dbReference type="Google" id="ProtNLM"/>
    </source>
</evidence>
<evidence type="ECO:0000313" key="1">
    <source>
        <dbReference type="EMBL" id="OGM27020.1"/>
    </source>
</evidence>
<sequence length="85" mass="9145">MAEVGRRDLLKAVAAASLGVGLTAAAERLSIRPAASPIATPSSKQVESRLNRLKKLRLEYQKLDGQLGSMIIEELKSITFGHLTT</sequence>
<dbReference type="PROSITE" id="PS51318">
    <property type="entry name" value="TAT"/>
    <property type="match status" value="1"/>
</dbReference>
<dbReference type="InterPro" id="IPR019546">
    <property type="entry name" value="TAT_signal_bac_arc"/>
</dbReference>
<gene>
    <name evidence="1" type="ORF">A2627_02525</name>
</gene>
<name>A0A1F7YIL1_9BACT</name>
<protein>
    <recommendedName>
        <fullName evidence="3">Twin-arginine translocation signal domain-containing protein</fullName>
    </recommendedName>
</protein>
<dbReference type="Proteomes" id="UP000178851">
    <property type="component" value="Unassembled WGS sequence"/>
</dbReference>
<reference evidence="1 2" key="1">
    <citation type="journal article" date="2016" name="Nat. Commun.">
        <title>Thousands of microbial genomes shed light on interconnected biogeochemical processes in an aquifer system.</title>
        <authorList>
            <person name="Anantharaman K."/>
            <person name="Brown C.T."/>
            <person name="Hug L.A."/>
            <person name="Sharon I."/>
            <person name="Castelle C.J."/>
            <person name="Probst A.J."/>
            <person name="Thomas B.C."/>
            <person name="Singh A."/>
            <person name="Wilkins M.J."/>
            <person name="Karaoz U."/>
            <person name="Brodie E.L."/>
            <person name="Williams K.H."/>
            <person name="Hubbard S.S."/>
            <person name="Banfield J.F."/>
        </authorList>
    </citation>
    <scope>NUCLEOTIDE SEQUENCE [LARGE SCALE GENOMIC DNA]</scope>
</reference>
<dbReference type="NCBIfam" id="TIGR01409">
    <property type="entry name" value="TAT_signal_seq"/>
    <property type="match status" value="1"/>
</dbReference>
<organism evidence="1 2">
    <name type="scientific">Candidatus Woesebacteria bacterium RIFCSPHIGHO2_01_FULL_39_28</name>
    <dbReference type="NCBI Taxonomy" id="1802496"/>
    <lineage>
        <taxon>Bacteria</taxon>
        <taxon>Candidatus Woeseibacteriota</taxon>
    </lineage>
</organism>